<feature type="region of interest" description="Disordered" evidence="1">
    <location>
        <begin position="52"/>
        <end position="71"/>
    </location>
</feature>
<keyword evidence="3" id="KW-1185">Reference proteome</keyword>
<evidence type="ECO:0000256" key="1">
    <source>
        <dbReference type="SAM" id="MobiDB-lite"/>
    </source>
</evidence>
<name>A0A6A6G4K3_9PEZI</name>
<dbReference type="Proteomes" id="UP000799538">
    <property type="component" value="Unassembled WGS sequence"/>
</dbReference>
<protein>
    <submittedName>
        <fullName evidence="2">Uncharacterized protein</fullName>
    </submittedName>
</protein>
<sequence length="159" mass="17783">MVRSRQREKTSAATACSRGQHSHRHTYKDLIFPTAHVPAAIPRQKLMKITVCGPSGRGRSTDGGLSRSQAGHSFLSCPRRATLQTPEATPDDLHSAASDSNFQWPILFVRYCLHPTQIAPTADQPRVQTSRINSSSHVTETRRMQLFKLEHSRSCRCCM</sequence>
<gene>
    <name evidence="2" type="ORF">BDZ85DRAFT_29952</name>
</gene>
<evidence type="ECO:0000313" key="2">
    <source>
        <dbReference type="EMBL" id="KAF2220695.1"/>
    </source>
</evidence>
<accession>A0A6A6G4K3</accession>
<dbReference type="EMBL" id="ML992512">
    <property type="protein sequence ID" value="KAF2220695.1"/>
    <property type="molecule type" value="Genomic_DNA"/>
</dbReference>
<dbReference type="AlphaFoldDB" id="A0A6A6G4K3"/>
<proteinExistence type="predicted"/>
<feature type="compositionally biased region" description="Basic and acidic residues" evidence="1">
    <location>
        <begin position="1"/>
        <end position="10"/>
    </location>
</feature>
<reference evidence="3" key="1">
    <citation type="journal article" date="2020" name="Stud. Mycol.">
        <title>101 Dothideomycetes genomes: A test case for predicting lifestyles and emergence of pathogens.</title>
        <authorList>
            <person name="Haridas S."/>
            <person name="Albert R."/>
            <person name="Binder M."/>
            <person name="Bloem J."/>
            <person name="LaButti K."/>
            <person name="Salamov A."/>
            <person name="Andreopoulos B."/>
            <person name="Baker S."/>
            <person name="Barry K."/>
            <person name="Bills G."/>
            <person name="Bluhm B."/>
            <person name="Cannon C."/>
            <person name="Castanera R."/>
            <person name="Culley D."/>
            <person name="Daum C."/>
            <person name="Ezra D."/>
            <person name="Gonzalez J."/>
            <person name="Henrissat B."/>
            <person name="Kuo A."/>
            <person name="Liang C."/>
            <person name="Lipzen A."/>
            <person name="Lutzoni F."/>
            <person name="Magnuson J."/>
            <person name="Mondo S."/>
            <person name="Nolan M."/>
            <person name="Ohm R."/>
            <person name="Pangilinan J."/>
            <person name="Park H.-J."/>
            <person name="Ramirez L."/>
            <person name="Alfaro M."/>
            <person name="Sun H."/>
            <person name="Tritt A."/>
            <person name="Yoshinaga Y."/>
            <person name="Zwiers L.-H."/>
            <person name="Turgeon B."/>
            <person name="Goodwin S."/>
            <person name="Spatafora J."/>
            <person name="Crous P."/>
            <person name="Grigoriev I."/>
        </authorList>
    </citation>
    <scope>NUCLEOTIDE SEQUENCE [LARGE SCALE GENOMIC DNA]</scope>
    <source>
        <strain evidence="3">CECT 20119</strain>
    </source>
</reference>
<organism evidence="2 3">
    <name type="scientific">Elsinoe ampelina</name>
    <dbReference type="NCBI Taxonomy" id="302913"/>
    <lineage>
        <taxon>Eukaryota</taxon>
        <taxon>Fungi</taxon>
        <taxon>Dikarya</taxon>
        <taxon>Ascomycota</taxon>
        <taxon>Pezizomycotina</taxon>
        <taxon>Dothideomycetes</taxon>
        <taxon>Dothideomycetidae</taxon>
        <taxon>Myriangiales</taxon>
        <taxon>Elsinoaceae</taxon>
        <taxon>Elsinoe</taxon>
    </lineage>
</organism>
<feature type="region of interest" description="Disordered" evidence="1">
    <location>
        <begin position="1"/>
        <end position="21"/>
    </location>
</feature>
<evidence type="ECO:0000313" key="3">
    <source>
        <dbReference type="Proteomes" id="UP000799538"/>
    </source>
</evidence>